<dbReference type="GO" id="GO:0015031">
    <property type="term" value="P:protein transport"/>
    <property type="evidence" value="ECO:0007669"/>
    <property type="project" value="UniProtKB-ARBA"/>
</dbReference>
<dbReference type="InterPro" id="IPR002048">
    <property type="entry name" value="EF_hand_dom"/>
</dbReference>
<organism evidence="13 14">
    <name type="scientific">Trichoplax adhaerens</name>
    <name type="common">Trichoplax reptans</name>
    <dbReference type="NCBI Taxonomy" id="10228"/>
    <lineage>
        <taxon>Eukaryota</taxon>
        <taxon>Metazoa</taxon>
        <taxon>Placozoa</taxon>
        <taxon>Uniplacotomia</taxon>
        <taxon>Trichoplacea</taxon>
        <taxon>Trichoplacidae</taxon>
        <taxon>Trichoplax</taxon>
    </lineage>
</organism>
<name>B3RNP2_TRIAD</name>
<feature type="domain" description="EF-hand" evidence="12">
    <location>
        <begin position="89"/>
        <end position="124"/>
    </location>
</feature>
<evidence type="ECO:0000256" key="11">
    <source>
        <dbReference type="ARBA" id="ARBA00072696"/>
    </source>
</evidence>
<dbReference type="CTD" id="6751100"/>
<keyword evidence="3" id="KW-0732">Signal</keyword>
<evidence type="ECO:0000256" key="9">
    <source>
        <dbReference type="ARBA" id="ARBA00056975"/>
    </source>
</evidence>
<evidence type="ECO:0000259" key="12">
    <source>
        <dbReference type="PROSITE" id="PS50222"/>
    </source>
</evidence>
<dbReference type="PANTHER" id="PTHR10827:SF52">
    <property type="entry name" value="IP16409P"/>
    <property type="match status" value="1"/>
</dbReference>
<evidence type="ECO:0000256" key="8">
    <source>
        <dbReference type="ARBA" id="ARBA00023186"/>
    </source>
</evidence>
<dbReference type="InterPro" id="IPR018247">
    <property type="entry name" value="EF_Hand_1_Ca_BS"/>
</dbReference>
<comment type="subunit">
    <text evidence="10">Interacts with PCSK6 (immature form including the propeptide); probably involved in the maturation and the secretion of PCSK6.</text>
</comment>
<dbReference type="RefSeq" id="XP_002109885.1">
    <property type="nucleotide sequence ID" value="XM_002109849.1"/>
</dbReference>
<feature type="domain" description="EF-hand" evidence="12">
    <location>
        <begin position="218"/>
        <end position="253"/>
    </location>
</feature>
<dbReference type="OMA" id="HEDKLAD"/>
<evidence type="ECO:0000313" key="13">
    <source>
        <dbReference type="EMBL" id="EDV28051.1"/>
    </source>
</evidence>
<dbReference type="OrthoDB" id="293868at2759"/>
<keyword evidence="2" id="KW-0479">Metal-binding</keyword>
<dbReference type="SUPFAM" id="SSF47473">
    <property type="entry name" value="EF-hand"/>
    <property type="match status" value="2"/>
</dbReference>
<dbReference type="HOGENOM" id="CLU_044718_0_1_1"/>
<keyword evidence="6" id="KW-0106">Calcium</keyword>
<evidence type="ECO:0000256" key="7">
    <source>
        <dbReference type="ARBA" id="ARBA00023180"/>
    </source>
</evidence>
<evidence type="ECO:0000256" key="4">
    <source>
        <dbReference type="ARBA" id="ARBA00022737"/>
    </source>
</evidence>
<dbReference type="Gene3D" id="1.10.238.10">
    <property type="entry name" value="EF-hand"/>
    <property type="match status" value="3"/>
</dbReference>
<dbReference type="GeneID" id="6751100"/>
<dbReference type="Pfam" id="PF13499">
    <property type="entry name" value="EF-hand_7"/>
    <property type="match status" value="2"/>
</dbReference>
<dbReference type="InParanoid" id="B3RNP2"/>
<feature type="domain" description="EF-hand" evidence="12">
    <location>
        <begin position="53"/>
        <end position="88"/>
    </location>
</feature>
<keyword evidence="8" id="KW-0143">Chaperone</keyword>
<dbReference type="PROSITE" id="PS50222">
    <property type="entry name" value="EF_HAND_2"/>
    <property type="match status" value="4"/>
</dbReference>
<dbReference type="GO" id="GO:0005509">
    <property type="term" value="F:calcium ion binding"/>
    <property type="evidence" value="ECO:0000318"/>
    <property type="project" value="GO_Central"/>
</dbReference>
<keyword evidence="7" id="KW-0325">Glycoprotein</keyword>
<evidence type="ECO:0000313" key="14">
    <source>
        <dbReference type="Proteomes" id="UP000009022"/>
    </source>
</evidence>
<evidence type="ECO:0000256" key="1">
    <source>
        <dbReference type="ARBA" id="ARBA00004319"/>
    </source>
</evidence>
<dbReference type="SMART" id="SM00054">
    <property type="entry name" value="EFh"/>
    <property type="match status" value="4"/>
</dbReference>
<dbReference type="EMBL" id="DS985242">
    <property type="protein sequence ID" value="EDV28051.1"/>
    <property type="molecule type" value="Genomic_DNA"/>
</dbReference>
<dbReference type="eggNOG" id="KOG4223">
    <property type="taxonomic scope" value="Eukaryota"/>
</dbReference>
<dbReference type="AlphaFoldDB" id="B3RNP2"/>
<evidence type="ECO:0000256" key="3">
    <source>
        <dbReference type="ARBA" id="ARBA00022729"/>
    </source>
</evidence>
<dbReference type="PROSITE" id="PS00018">
    <property type="entry name" value="EF_HAND_1"/>
    <property type="match status" value="5"/>
</dbReference>
<dbReference type="Proteomes" id="UP000009022">
    <property type="component" value="Unassembled WGS sequence"/>
</dbReference>
<evidence type="ECO:0000256" key="5">
    <source>
        <dbReference type="ARBA" id="ARBA00022824"/>
    </source>
</evidence>
<dbReference type="InterPro" id="IPR011992">
    <property type="entry name" value="EF-hand-dom_pair"/>
</dbReference>
<dbReference type="PhylomeDB" id="B3RNP2"/>
<keyword evidence="14" id="KW-1185">Reference proteome</keyword>
<comment type="subcellular location">
    <subcellularLocation>
        <location evidence="1">Endoplasmic reticulum lumen</location>
    </subcellularLocation>
</comment>
<protein>
    <recommendedName>
        <fullName evidence="11">Reticulocalbin-3</fullName>
    </recommendedName>
</protein>
<keyword evidence="5" id="KW-0256">Endoplasmic reticulum</keyword>
<dbReference type="GO" id="GO:0005788">
    <property type="term" value="C:endoplasmic reticulum lumen"/>
    <property type="evidence" value="ECO:0007669"/>
    <property type="project" value="UniProtKB-SubCell"/>
</dbReference>
<proteinExistence type="predicted"/>
<dbReference type="CDD" id="cd16226">
    <property type="entry name" value="EFh_CREC_Calumenin_like"/>
    <property type="match status" value="1"/>
</dbReference>
<dbReference type="FunCoup" id="B3RNP2">
    <property type="interactions" value="1897"/>
</dbReference>
<dbReference type="PANTHER" id="PTHR10827">
    <property type="entry name" value="RETICULOCALBIN"/>
    <property type="match status" value="1"/>
</dbReference>
<dbReference type="GO" id="GO:0005783">
    <property type="term" value="C:endoplasmic reticulum"/>
    <property type="evidence" value="ECO:0000318"/>
    <property type="project" value="GO_Central"/>
</dbReference>
<sequence>MVGLHLCLIQCQDHHFHVLTDHYKDELHSKEFDHQVFLGVEEAQNFDKLTSENSKERLKVLIPEIDSNNDNLIDILELTNWIRTRQDKVIARGAEASFQLYDKNKDNKVSWDEIRSAKYGISDNSETAGILVVSQNVDLKEMKYDKEKYNHADTDGDLKLSLHEFKIWLHPESDPRMAEFLHQEALHKSDRNKDNLLEFKEYLGSNHDNIQEIEHTHDWLKEEKQKFDSYDKNNDGMLDLEEVRLYYVPVQFLNQLRNEARHLINKADKNQDQKLSVEEILDNSDIFVGSLPTTKHSSDEL</sequence>
<evidence type="ECO:0000256" key="6">
    <source>
        <dbReference type="ARBA" id="ARBA00022837"/>
    </source>
</evidence>
<reference evidence="13 14" key="1">
    <citation type="journal article" date="2008" name="Nature">
        <title>The Trichoplax genome and the nature of placozoans.</title>
        <authorList>
            <person name="Srivastava M."/>
            <person name="Begovic E."/>
            <person name="Chapman J."/>
            <person name="Putnam N.H."/>
            <person name="Hellsten U."/>
            <person name="Kawashima T."/>
            <person name="Kuo A."/>
            <person name="Mitros T."/>
            <person name="Salamov A."/>
            <person name="Carpenter M.L."/>
            <person name="Signorovitch A.Y."/>
            <person name="Moreno M.A."/>
            <person name="Kamm K."/>
            <person name="Grimwood J."/>
            <person name="Schmutz J."/>
            <person name="Shapiro H."/>
            <person name="Grigoriev I.V."/>
            <person name="Buss L.W."/>
            <person name="Schierwater B."/>
            <person name="Dellaporta S.L."/>
            <person name="Rokhsar D.S."/>
        </authorList>
    </citation>
    <scope>NUCLEOTIDE SEQUENCE [LARGE SCALE GENOMIC DNA]</scope>
    <source>
        <strain evidence="13 14">Grell-BS-1999</strain>
    </source>
</reference>
<comment type="function">
    <text evidence="9">Probable molecular chaperone assisting protein biosynthesis and transport in the endoplasmic reticulum. Required for the proper biosynthesis and transport of pulmonary surfactant-associated protein A/SP-A, pulmonary surfactant-associated protein D/SP-D and the lipid transporter ABCA3. By regulating both the proper expression and the degradation through the endoplasmic reticulum-associated protein degradation pathway of these proteins plays a crucial role in pulmonary surfactant homeostasis. Has an anti-fibrotic activity by negatively regulating the secretion of type I and type III collagens. This calcium-binding protein also transiently associates with immature PCSK6 and regulates its secretion.</text>
</comment>
<feature type="domain" description="EF-hand" evidence="12">
    <location>
        <begin position="140"/>
        <end position="175"/>
    </location>
</feature>
<evidence type="ECO:0000256" key="2">
    <source>
        <dbReference type="ARBA" id="ARBA00022723"/>
    </source>
</evidence>
<gene>
    <name evidence="13" type="ORF">TRIADDRAFT_20674</name>
</gene>
<dbReference type="KEGG" id="tad:TRIADDRAFT_20674"/>
<keyword evidence="4" id="KW-0677">Repeat</keyword>
<evidence type="ECO:0000256" key="10">
    <source>
        <dbReference type="ARBA" id="ARBA00063143"/>
    </source>
</evidence>
<accession>B3RNP2</accession>
<dbReference type="FunFam" id="1.10.238.10:FF:000104">
    <property type="entry name" value="calumenin isoform X1"/>
    <property type="match status" value="1"/>
</dbReference>